<organism evidence="1 2">
    <name type="scientific">Niastella yeongjuensis</name>
    <dbReference type="NCBI Taxonomy" id="354355"/>
    <lineage>
        <taxon>Bacteria</taxon>
        <taxon>Pseudomonadati</taxon>
        <taxon>Bacteroidota</taxon>
        <taxon>Chitinophagia</taxon>
        <taxon>Chitinophagales</taxon>
        <taxon>Chitinophagaceae</taxon>
        <taxon>Niastella</taxon>
    </lineage>
</organism>
<reference evidence="2" key="1">
    <citation type="submission" date="2016-04" db="EMBL/GenBank/DDBJ databases">
        <authorList>
            <person name="Chen L."/>
            <person name="Zhuang W."/>
            <person name="Wang G."/>
        </authorList>
    </citation>
    <scope>NUCLEOTIDE SEQUENCE [LARGE SCALE GENOMIC DNA]</scope>
    <source>
        <strain evidence="2">17621</strain>
    </source>
</reference>
<comment type="caution">
    <text evidence="1">The sequence shown here is derived from an EMBL/GenBank/DDBJ whole genome shotgun (WGS) entry which is preliminary data.</text>
</comment>
<proteinExistence type="predicted"/>
<keyword evidence="2" id="KW-1185">Reference proteome</keyword>
<protein>
    <submittedName>
        <fullName evidence="1">Uncharacterized protein</fullName>
    </submittedName>
</protein>
<dbReference type="EMBL" id="LVXG01000034">
    <property type="protein sequence ID" value="OQP44875.1"/>
    <property type="molecule type" value="Genomic_DNA"/>
</dbReference>
<evidence type="ECO:0000313" key="2">
    <source>
        <dbReference type="Proteomes" id="UP000192610"/>
    </source>
</evidence>
<name>A0A1V9EG25_9BACT</name>
<dbReference type="AlphaFoldDB" id="A0A1V9EG25"/>
<sequence length="157" mass="17972">MDGNRGEVQVIRLLPDSVLFERYKYIYSFNRPYGDGYEYVGRRQGDTYCINRKIYRIPVNTTARELISQLRKNGIFTYPGQSAVLDSLRAAGAVVKDPCEGVTDCGSAVVYELKHGNKQRNFKTVIGNYYSINKQMAALRSQFLIDKIFSQYFSPKP</sequence>
<dbReference type="RefSeq" id="WP_081202928.1">
    <property type="nucleotide sequence ID" value="NZ_FOCZ01000016.1"/>
</dbReference>
<accession>A0A1V9EG25</accession>
<dbReference type="Proteomes" id="UP000192610">
    <property type="component" value="Unassembled WGS sequence"/>
</dbReference>
<gene>
    <name evidence="1" type="ORF">A4H97_10990</name>
</gene>
<evidence type="ECO:0000313" key="1">
    <source>
        <dbReference type="EMBL" id="OQP44875.1"/>
    </source>
</evidence>